<sequence>MGELTTETAAEMALVVSLLKRAVHGSSEVAVAVKPRTKVPEPKKFLGKRNVKELDNFLWDMEQYFATIRTEENRKVILTSMYLEGDAKLWWRIRVDDDAAACRPKIVDWEVLKRELKDQFLPTNTAWQAWEALRKLKQKGQFETTSSLLLDIKNLSEKEKLFPFTSGLQS</sequence>
<evidence type="ECO:0000313" key="2">
    <source>
        <dbReference type="EMBL" id="KAK9087520.1"/>
    </source>
</evidence>
<dbReference type="Pfam" id="PF03732">
    <property type="entry name" value="Retrotrans_gag"/>
    <property type="match status" value="1"/>
</dbReference>
<proteinExistence type="predicted"/>
<feature type="domain" description="Retrotransposon gag" evidence="1">
    <location>
        <begin position="78"/>
        <end position="168"/>
    </location>
</feature>
<dbReference type="AlphaFoldDB" id="A0AAP0E6A9"/>
<dbReference type="EMBL" id="JBBNAF010000013">
    <property type="protein sequence ID" value="KAK9087520.1"/>
    <property type="molecule type" value="Genomic_DNA"/>
</dbReference>
<accession>A0AAP0E6A9</accession>
<name>A0AAP0E6A9_9MAGN</name>
<keyword evidence="3" id="KW-1185">Reference proteome</keyword>
<gene>
    <name evidence="2" type="ORF">Syun_029914</name>
</gene>
<reference evidence="2 3" key="1">
    <citation type="submission" date="2024-01" db="EMBL/GenBank/DDBJ databases">
        <title>Genome assemblies of Stephania.</title>
        <authorList>
            <person name="Yang L."/>
        </authorList>
    </citation>
    <scope>NUCLEOTIDE SEQUENCE [LARGE SCALE GENOMIC DNA]</scope>
    <source>
        <strain evidence="2">YNDBR</strain>
        <tissue evidence="2">Leaf</tissue>
    </source>
</reference>
<comment type="caution">
    <text evidence="2">The sequence shown here is derived from an EMBL/GenBank/DDBJ whole genome shotgun (WGS) entry which is preliminary data.</text>
</comment>
<evidence type="ECO:0000259" key="1">
    <source>
        <dbReference type="Pfam" id="PF03732"/>
    </source>
</evidence>
<evidence type="ECO:0000313" key="3">
    <source>
        <dbReference type="Proteomes" id="UP001420932"/>
    </source>
</evidence>
<dbReference type="Proteomes" id="UP001420932">
    <property type="component" value="Unassembled WGS sequence"/>
</dbReference>
<protein>
    <recommendedName>
        <fullName evidence="1">Retrotransposon gag domain-containing protein</fullName>
    </recommendedName>
</protein>
<dbReference type="InterPro" id="IPR005162">
    <property type="entry name" value="Retrotrans_gag_dom"/>
</dbReference>
<organism evidence="2 3">
    <name type="scientific">Stephania yunnanensis</name>
    <dbReference type="NCBI Taxonomy" id="152371"/>
    <lineage>
        <taxon>Eukaryota</taxon>
        <taxon>Viridiplantae</taxon>
        <taxon>Streptophyta</taxon>
        <taxon>Embryophyta</taxon>
        <taxon>Tracheophyta</taxon>
        <taxon>Spermatophyta</taxon>
        <taxon>Magnoliopsida</taxon>
        <taxon>Ranunculales</taxon>
        <taxon>Menispermaceae</taxon>
        <taxon>Menispermoideae</taxon>
        <taxon>Cissampelideae</taxon>
        <taxon>Stephania</taxon>
    </lineage>
</organism>